<proteinExistence type="inferred from homology"/>
<keyword evidence="4" id="KW-1003">Cell membrane</keyword>
<dbReference type="GO" id="GO:0006816">
    <property type="term" value="P:calcium ion transport"/>
    <property type="evidence" value="ECO:0007669"/>
    <property type="project" value="TreeGrafter"/>
</dbReference>
<dbReference type="PANTHER" id="PTHR14076">
    <property type="entry name" value="RECEPTOR ACTIVITY MODIFYING PROTEIN RAMP"/>
    <property type="match status" value="1"/>
</dbReference>
<dbReference type="Proteomes" id="UP001153269">
    <property type="component" value="Unassembled WGS sequence"/>
</dbReference>
<keyword evidence="10" id="KW-1015">Disulfide bond</keyword>
<dbReference type="GO" id="GO:0072659">
    <property type="term" value="P:protein localization to plasma membrane"/>
    <property type="evidence" value="ECO:0007669"/>
    <property type="project" value="TreeGrafter"/>
</dbReference>
<dbReference type="SUPFAM" id="SSF56436">
    <property type="entry name" value="C-type lectin-like"/>
    <property type="match status" value="1"/>
</dbReference>
<dbReference type="GO" id="GO:0006886">
    <property type="term" value="P:intracellular protein transport"/>
    <property type="evidence" value="ECO:0007669"/>
    <property type="project" value="InterPro"/>
</dbReference>
<protein>
    <recommendedName>
        <fullName evidence="15">C-type lectin domain-containing protein</fullName>
    </recommendedName>
</protein>
<dbReference type="Gene3D" id="1.10.150.510">
    <property type="entry name" value="Receptor activity modifying family"/>
    <property type="match status" value="1"/>
</dbReference>
<keyword evidence="17" id="KW-1185">Reference proteome</keyword>
<dbReference type="InterPro" id="IPR006985">
    <property type="entry name" value="RAMP"/>
</dbReference>
<evidence type="ECO:0000256" key="4">
    <source>
        <dbReference type="ARBA" id="ARBA00022475"/>
    </source>
</evidence>
<name>A0A9N7VUS3_PLEPL</name>
<comment type="caution">
    <text evidence="16">The sequence shown here is derived from an EMBL/GenBank/DDBJ whole genome shotgun (WGS) entry which is preliminary data.</text>
</comment>
<comment type="similarity">
    <text evidence="2">Belongs to the RAMP family.</text>
</comment>
<dbReference type="GO" id="GO:0043235">
    <property type="term" value="C:receptor complex"/>
    <property type="evidence" value="ECO:0007669"/>
    <property type="project" value="TreeGrafter"/>
</dbReference>
<dbReference type="InterPro" id="IPR001304">
    <property type="entry name" value="C-type_lectin-like"/>
</dbReference>
<gene>
    <name evidence="16" type="ORF">PLEPLA_LOCUS47549</name>
</gene>
<dbReference type="InterPro" id="IPR018378">
    <property type="entry name" value="C-type_lectin_CS"/>
</dbReference>
<feature type="chain" id="PRO_5040298938" description="C-type lectin domain-containing protein" evidence="14">
    <location>
        <begin position="17"/>
        <end position="684"/>
    </location>
</feature>
<dbReference type="Pfam" id="PF00059">
    <property type="entry name" value="Lectin_C"/>
    <property type="match status" value="1"/>
</dbReference>
<feature type="signal peptide" evidence="14">
    <location>
        <begin position="1"/>
        <end position="16"/>
    </location>
</feature>
<keyword evidence="6 14" id="KW-0732">Signal</keyword>
<dbReference type="GO" id="GO:0030246">
    <property type="term" value="F:carbohydrate binding"/>
    <property type="evidence" value="ECO:0007669"/>
    <property type="project" value="UniProtKB-KW"/>
</dbReference>
<dbReference type="GO" id="GO:0005886">
    <property type="term" value="C:plasma membrane"/>
    <property type="evidence" value="ECO:0007669"/>
    <property type="project" value="UniProtKB-SubCell"/>
</dbReference>
<dbReference type="GO" id="GO:0001525">
    <property type="term" value="P:angiogenesis"/>
    <property type="evidence" value="ECO:0007669"/>
    <property type="project" value="TreeGrafter"/>
</dbReference>
<evidence type="ECO:0000256" key="9">
    <source>
        <dbReference type="ARBA" id="ARBA00023136"/>
    </source>
</evidence>
<keyword evidence="5 13" id="KW-0812">Transmembrane</keyword>
<evidence type="ECO:0000256" key="3">
    <source>
        <dbReference type="ARBA" id="ARBA00022448"/>
    </source>
</evidence>
<dbReference type="AlphaFoldDB" id="A0A9N7VUS3"/>
<dbReference type="InterPro" id="IPR016187">
    <property type="entry name" value="CTDL_fold"/>
</dbReference>
<evidence type="ECO:0000313" key="16">
    <source>
        <dbReference type="EMBL" id="CAB1459712.1"/>
    </source>
</evidence>
<dbReference type="GO" id="GO:0015026">
    <property type="term" value="F:coreceptor activity"/>
    <property type="evidence" value="ECO:0007669"/>
    <property type="project" value="InterPro"/>
</dbReference>
<feature type="coiled-coil region" evidence="12">
    <location>
        <begin position="460"/>
        <end position="494"/>
    </location>
</feature>
<dbReference type="InterPro" id="IPR033989">
    <property type="entry name" value="CD209-like_CTLD"/>
</dbReference>
<organism evidence="16 17">
    <name type="scientific">Pleuronectes platessa</name>
    <name type="common">European plaice</name>
    <dbReference type="NCBI Taxonomy" id="8262"/>
    <lineage>
        <taxon>Eukaryota</taxon>
        <taxon>Metazoa</taxon>
        <taxon>Chordata</taxon>
        <taxon>Craniata</taxon>
        <taxon>Vertebrata</taxon>
        <taxon>Euteleostomi</taxon>
        <taxon>Actinopterygii</taxon>
        <taxon>Neopterygii</taxon>
        <taxon>Teleostei</taxon>
        <taxon>Neoteleostei</taxon>
        <taxon>Acanthomorphata</taxon>
        <taxon>Carangaria</taxon>
        <taxon>Pleuronectiformes</taxon>
        <taxon>Pleuronectoidei</taxon>
        <taxon>Pleuronectidae</taxon>
        <taxon>Pleuronectes</taxon>
    </lineage>
</organism>
<evidence type="ECO:0000256" key="6">
    <source>
        <dbReference type="ARBA" id="ARBA00022729"/>
    </source>
</evidence>
<evidence type="ECO:0000256" key="13">
    <source>
        <dbReference type="SAM" id="Phobius"/>
    </source>
</evidence>
<keyword evidence="11" id="KW-0675">Receptor</keyword>
<evidence type="ECO:0000256" key="8">
    <source>
        <dbReference type="ARBA" id="ARBA00022989"/>
    </source>
</evidence>
<dbReference type="GO" id="GO:0007186">
    <property type="term" value="P:G protein-coupled receptor signaling pathway"/>
    <property type="evidence" value="ECO:0007669"/>
    <property type="project" value="TreeGrafter"/>
</dbReference>
<evidence type="ECO:0000256" key="5">
    <source>
        <dbReference type="ARBA" id="ARBA00022692"/>
    </source>
</evidence>
<evidence type="ECO:0000313" key="17">
    <source>
        <dbReference type="Proteomes" id="UP001153269"/>
    </source>
</evidence>
<dbReference type="PANTHER" id="PTHR14076:SF9">
    <property type="entry name" value="RECEPTOR ACTIVITY-MODIFYING PROTEIN 2"/>
    <property type="match status" value="1"/>
</dbReference>
<keyword evidence="8 13" id="KW-1133">Transmembrane helix</keyword>
<keyword evidence="12" id="KW-0175">Coiled coil</keyword>
<dbReference type="InterPro" id="IPR016186">
    <property type="entry name" value="C-type_lectin-like/link_sf"/>
</dbReference>
<evidence type="ECO:0000256" key="10">
    <source>
        <dbReference type="ARBA" id="ARBA00023157"/>
    </source>
</evidence>
<evidence type="ECO:0000256" key="7">
    <source>
        <dbReference type="ARBA" id="ARBA00022734"/>
    </source>
</evidence>
<dbReference type="EMBL" id="CADEAL010004445">
    <property type="protein sequence ID" value="CAB1459712.1"/>
    <property type="molecule type" value="Genomic_DNA"/>
</dbReference>
<keyword evidence="7" id="KW-0430">Lectin</keyword>
<dbReference type="GO" id="GO:0008277">
    <property type="term" value="P:regulation of G protein-coupled receptor signaling pathway"/>
    <property type="evidence" value="ECO:0007669"/>
    <property type="project" value="InterPro"/>
</dbReference>
<feature type="domain" description="C-type lectin" evidence="15">
    <location>
        <begin position="549"/>
        <end position="681"/>
    </location>
</feature>
<feature type="transmembrane region" description="Helical" evidence="13">
    <location>
        <begin position="267"/>
        <end position="291"/>
    </location>
</feature>
<dbReference type="SMART" id="SM00034">
    <property type="entry name" value="CLECT"/>
    <property type="match status" value="1"/>
</dbReference>
<dbReference type="PROSITE" id="PS50041">
    <property type="entry name" value="C_TYPE_LECTIN_2"/>
    <property type="match status" value="1"/>
</dbReference>
<feature type="coiled-coil region" evidence="12">
    <location>
        <begin position="305"/>
        <end position="346"/>
    </location>
</feature>
<comment type="subcellular location">
    <subcellularLocation>
        <location evidence="1">Cell membrane</location>
        <topology evidence="1">Single-pass type I membrane protein</topology>
    </subcellularLocation>
</comment>
<accession>A0A9N7VUS3</accession>
<dbReference type="GO" id="GO:0009986">
    <property type="term" value="C:cell surface"/>
    <property type="evidence" value="ECO:0007669"/>
    <property type="project" value="TreeGrafter"/>
</dbReference>
<evidence type="ECO:0000256" key="12">
    <source>
        <dbReference type="SAM" id="Coils"/>
    </source>
</evidence>
<evidence type="ECO:0000256" key="1">
    <source>
        <dbReference type="ARBA" id="ARBA00004251"/>
    </source>
</evidence>
<dbReference type="PROSITE" id="PS00615">
    <property type="entry name" value="C_TYPE_LECTIN_1"/>
    <property type="match status" value="1"/>
</dbReference>
<reference evidence="16" key="1">
    <citation type="submission" date="2020-03" db="EMBL/GenBank/DDBJ databases">
        <authorList>
            <person name="Weist P."/>
        </authorList>
    </citation>
    <scope>NUCLEOTIDE SEQUENCE</scope>
</reference>
<evidence type="ECO:0000256" key="2">
    <source>
        <dbReference type="ARBA" id="ARBA00007087"/>
    </source>
</evidence>
<keyword evidence="9 13" id="KW-0472">Membrane</keyword>
<dbReference type="InterPro" id="IPR038126">
    <property type="entry name" value="RAMP_sf"/>
</dbReference>
<dbReference type="Gene3D" id="3.10.100.10">
    <property type="entry name" value="Mannose-Binding Protein A, subunit A"/>
    <property type="match status" value="1"/>
</dbReference>
<evidence type="ECO:0000259" key="15">
    <source>
        <dbReference type="PROSITE" id="PS50041"/>
    </source>
</evidence>
<sequence>MMLYLLLPLLIAGVKSQTANVTVEERSGAERNQTFTVSADENVTSILTPEEKKENEKFQDQDTASAHRHCDHPLLVYASHAYCGEPFHNEMFSISSEDWCHLEHVSRPYSELTRCLEKLSNLTDCFYPNQDTQDFFIFIHSQYFHNCSNEELVFEDAPHWLVMVLTLIPVSIIPVLVYLVVWKSKVQEHGGRQSSGDKLRFRRTIGDERVLKDRRDVIQVEMVGHQWFTRINNPTARGAAAPPSAKQEPDMSSRFLCSRNKGRCHRLCSVVVLSTLCVLLLATCAALAVLYNLQTNRKSEKLFSHQTLSNRHSSLTKENHKLKRDNEILKEQNARLDERIQLVNRTTAELESTNLLLSWKSSELTERVVNLTSTNTQLTQEHEQLGQYSSEQEEQRLNMSQSIELLVSSNTRLQEETRRLSETSDLLSDEMIQVKGENQELLEINDRFQGEILNLTEVIGAFSKDDLEKLQEKVTQLQEQNQNLSAVLVREQQEAGEREGRRTTEVQQMAADVQSWNEAYRSLDLHCPVVNQKTRERICKNCPDRWKQFESKCYYFSSRTLTWSASKSWCRTQGGDLLVINSEQEQKFIFRSSRSPDPSGTRLWIGLSDEEEEGEWRWVDGSRVSPDEQYWLSRPGVGAEPDDWKLDDPLGEDCGHVDTSENALKSWMDASCKIAYRWICEKNF</sequence>
<evidence type="ECO:0000256" key="11">
    <source>
        <dbReference type="ARBA" id="ARBA00023170"/>
    </source>
</evidence>
<feature type="transmembrane region" description="Helical" evidence="13">
    <location>
        <begin position="160"/>
        <end position="182"/>
    </location>
</feature>
<dbReference type="Pfam" id="PF04901">
    <property type="entry name" value="RAMP"/>
    <property type="match status" value="1"/>
</dbReference>
<keyword evidence="3" id="KW-0813">Transport</keyword>
<dbReference type="GO" id="GO:0032870">
    <property type="term" value="P:cellular response to hormone stimulus"/>
    <property type="evidence" value="ECO:0007669"/>
    <property type="project" value="TreeGrafter"/>
</dbReference>
<dbReference type="GO" id="GO:0031623">
    <property type="term" value="P:receptor internalization"/>
    <property type="evidence" value="ECO:0007669"/>
    <property type="project" value="TreeGrafter"/>
</dbReference>
<evidence type="ECO:0000256" key="14">
    <source>
        <dbReference type="SAM" id="SignalP"/>
    </source>
</evidence>
<dbReference type="CDD" id="cd03590">
    <property type="entry name" value="CLECT_DC-SIGN_like"/>
    <property type="match status" value="1"/>
</dbReference>